<dbReference type="GO" id="GO:0003723">
    <property type="term" value="F:RNA binding"/>
    <property type="evidence" value="ECO:0007669"/>
    <property type="project" value="UniProtKB-UniRule"/>
</dbReference>
<dbReference type="SUPFAM" id="SSF54928">
    <property type="entry name" value="RNA-binding domain, RBD"/>
    <property type="match status" value="1"/>
</dbReference>
<dbReference type="InterPro" id="IPR035979">
    <property type="entry name" value="RBD_domain_sf"/>
</dbReference>
<evidence type="ECO:0000313" key="4">
    <source>
        <dbReference type="EMBL" id="JAI59914.1"/>
    </source>
</evidence>
<dbReference type="GO" id="GO:0005730">
    <property type="term" value="C:nucleolus"/>
    <property type="evidence" value="ECO:0007669"/>
    <property type="project" value="TreeGrafter"/>
</dbReference>
<dbReference type="InterPro" id="IPR040224">
    <property type="entry name" value="RDM1"/>
</dbReference>
<dbReference type="PROSITE" id="PS50102">
    <property type="entry name" value="RRM"/>
    <property type="match status" value="1"/>
</dbReference>
<dbReference type="PANTHER" id="PTHR31164">
    <property type="entry name" value="RAD52 MOTIF-CONTAINING PROTEIN 1"/>
    <property type="match status" value="1"/>
</dbReference>
<keyword evidence="1 2" id="KW-0694">RNA-binding</keyword>
<dbReference type="Pfam" id="PF25517">
    <property type="entry name" value="DSRM_RDM1"/>
    <property type="match status" value="1"/>
</dbReference>
<accession>A0A0P4W0R3</accession>
<dbReference type="InterPro" id="IPR057652">
    <property type="entry name" value="DSRM_RDM1"/>
</dbReference>
<feature type="domain" description="RRM" evidence="3">
    <location>
        <begin position="35"/>
        <end position="121"/>
    </location>
</feature>
<evidence type="ECO:0000256" key="1">
    <source>
        <dbReference type="ARBA" id="ARBA00022884"/>
    </source>
</evidence>
<protein>
    <recommendedName>
        <fullName evidence="3">RRM domain-containing protein</fullName>
    </recommendedName>
</protein>
<dbReference type="Gene3D" id="3.30.390.80">
    <property type="entry name" value="DNA repair protein Rad52/59/22"/>
    <property type="match status" value="1"/>
</dbReference>
<dbReference type="InterPro" id="IPR042525">
    <property type="entry name" value="Rad52_Rad59_Rad22_sf"/>
</dbReference>
<proteinExistence type="predicted"/>
<reference evidence="4" key="1">
    <citation type="submission" date="2015-09" db="EMBL/GenBank/DDBJ databases">
        <title>Scylla olivacea transcriptome.</title>
        <authorList>
            <person name="Ikhwanuddin M."/>
        </authorList>
    </citation>
    <scope>NUCLEOTIDE SEQUENCE</scope>
</reference>
<dbReference type="EMBL" id="GDRN01093280">
    <property type="protein sequence ID" value="JAI59914.1"/>
    <property type="molecule type" value="Transcribed_RNA"/>
</dbReference>
<dbReference type="SUPFAM" id="SSF54768">
    <property type="entry name" value="dsRNA-binding domain-like"/>
    <property type="match status" value="1"/>
</dbReference>
<sequence>MRKLEQDYDILGNHQASCRMDVDVIPLKIPSDKGHQVHVSGLRWDGTQEDLEQELRKMFASYGPLHRVTARRGGLGCGAEGDNVWYGYVAYFSAFDAEEVLKQSGKMVIGGSRIKLKKTYKSDDFESQALSLHKSQELLIHYFGFNCWTSEIVYLERDGDEERKDSVRYVCLVRVRMPREGLCSEGVGLGEVPCTTQSPQGRGQSVACARRYAFNSAMKAAFGKFVIIKLRNGKVTVEVDTTQTDLQMYDPSWDRTEVEVNDIDHDPEEEDSDEEFALLQDIDDEELGALLDITISKDA</sequence>
<organism evidence="4">
    <name type="scientific">Scylla olivacea</name>
    <name type="common">Orange mud crab</name>
    <name type="synonym">Cancer olivacea</name>
    <dbReference type="NCBI Taxonomy" id="85551"/>
    <lineage>
        <taxon>Eukaryota</taxon>
        <taxon>Metazoa</taxon>
        <taxon>Ecdysozoa</taxon>
        <taxon>Arthropoda</taxon>
        <taxon>Crustacea</taxon>
        <taxon>Multicrustacea</taxon>
        <taxon>Malacostraca</taxon>
        <taxon>Eumalacostraca</taxon>
        <taxon>Eucarida</taxon>
        <taxon>Decapoda</taxon>
        <taxon>Pleocyemata</taxon>
        <taxon>Brachyura</taxon>
        <taxon>Eubrachyura</taxon>
        <taxon>Portunoidea</taxon>
        <taxon>Portunidae</taxon>
        <taxon>Portuninae</taxon>
        <taxon>Scylla</taxon>
    </lineage>
</organism>
<dbReference type="GO" id="GO:0006310">
    <property type="term" value="P:DNA recombination"/>
    <property type="evidence" value="ECO:0007669"/>
    <property type="project" value="UniProtKB-ARBA"/>
</dbReference>
<dbReference type="GO" id="GO:0006302">
    <property type="term" value="P:double-strand break repair"/>
    <property type="evidence" value="ECO:0007669"/>
    <property type="project" value="UniProtKB-ARBA"/>
</dbReference>
<dbReference type="PANTHER" id="PTHR31164:SF1">
    <property type="entry name" value="RAD52 MOTIF-CONTAINING PROTEIN 1"/>
    <property type="match status" value="1"/>
</dbReference>
<name>A0A0P4W0R3_SCYOL</name>
<dbReference type="CDD" id="cd00590">
    <property type="entry name" value="RRM_SF"/>
    <property type="match status" value="1"/>
</dbReference>
<evidence type="ECO:0000259" key="3">
    <source>
        <dbReference type="PROSITE" id="PS50102"/>
    </source>
</evidence>
<dbReference type="InterPro" id="IPR000504">
    <property type="entry name" value="RRM_dom"/>
</dbReference>
<dbReference type="AlphaFoldDB" id="A0A0P4W0R3"/>
<evidence type="ECO:0000256" key="2">
    <source>
        <dbReference type="PROSITE-ProRule" id="PRU00176"/>
    </source>
</evidence>